<evidence type="ECO:0000259" key="1">
    <source>
        <dbReference type="Pfam" id="PF00149"/>
    </source>
</evidence>
<keyword evidence="3" id="KW-1185">Reference proteome</keyword>
<dbReference type="SUPFAM" id="SSF56300">
    <property type="entry name" value="Metallo-dependent phosphatases"/>
    <property type="match status" value="1"/>
</dbReference>
<dbReference type="PIRSF" id="PIRSF000887">
    <property type="entry name" value="Pesterase_MJ0037"/>
    <property type="match status" value="1"/>
</dbReference>
<sequence>MAKIIQLLGTRLILLPERALLLPQYRTLIVADWHLGKAAHFRKAGIFMPALPVDSDAMRLQSLLKNHDVETLVFLGDLFHSDLNSEWLSFERLRTANPSTRFILTRGNHDILSDNLLDHIAVEVMPSYFIAPHIRCTHHPVGIASAGELNIAGHIHPGCVIPAAGKQTHRLPCFYYSEQTLLLPAFGALTGLHVMAPTRDARIYPIAGNNVWEWKKDKTI</sequence>
<dbReference type="GO" id="GO:0016787">
    <property type="term" value="F:hydrolase activity"/>
    <property type="evidence" value="ECO:0007669"/>
    <property type="project" value="UniProtKB-KW"/>
</dbReference>
<dbReference type="EC" id="3.1.-.-" evidence="2"/>
<keyword evidence="2" id="KW-0255">Endonuclease</keyword>
<dbReference type="GO" id="GO:0016874">
    <property type="term" value="F:ligase activity"/>
    <property type="evidence" value="ECO:0007669"/>
    <property type="project" value="UniProtKB-KW"/>
</dbReference>
<dbReference type="PANTHER" id="PTHR39323">
    <property type="entry name" value="BLR1149 PROTEIN"/>
    <property type="match status" value="1"/>
</dbReference>
<proteinExistence type="predicted"/>
<keyword evidence="2" id="KW-0436">Ligase</keyword>
<dbReference type="InterPro" id="IPR004843">
    <property type="entry name" value="Calcineurin-like_PHP"/>
</dbReference>
<dbReference type="RefSeq" id="WP_379021139.1">
    <property type="nucleotide sequence ID" value="NZ_JBHRTA010000022.1"/>
</dbReference>
<dbReference type="Proteomes" id="UP001595526">
    <property type="component" value="Unassembled WGS sequence"/>
</dbReference>
<evidence type="ECO:0000313" key="3">
    <source>
        <dbReference type="Proteomes" id="UP001595526"/>
    </source>
</evidence>
<protein>
    <submittedName>
        <fullName evidence="2">Ligase-associated DNA damage response endonuclease PdeM</fullName>
        <ecNumber evidence="2">3.1.-.-</ecNumber>
    </submittedName>
</protein>
<dbReference type="PANTHER" id="PTHR39323:SF1">
    <property type="entry name" value="BLR1149 PROTEIN"/>
    <property type="match status" value="1"/>
</dbReference>
<keyword evidence="2" id="KW-0540">Nuclease</keyword>
<evidence type="ECO:0000313" key="2">
    <source>
        <dbReference type="EMBL" id="MFC3197448.1"/>
    </source>
</evidence>
<dbReference type="InterPro" id="IPR029052">
    <property type="entry name" value="Metallo-depent_PP-like"/>
</dbReference>
<dbReference type="InterPro" id="IPR026336">
    <property type="entry name" value="PdeM-like"/>
</dbReference>
<dbReference type="NCBIfam" id="TIGR04123">
    <property type="entry name" value="P_estr_lig_assc"/>
    <property type="match status" value="1"/>
</dbReference>
<gene>
    <name evidence="2" type="primary">pdeM</name>
    <name evidence="2" type="ORF">ACFOET_07470</name>
</gene>
<feature type="domain" description="Calcineurin-like phosphoesterase" evidence="1">
    <location>
        <begin position="26"/>
        <end position="117"/>
    </location>
</feature>
<name>A0ABV7JH61_9SPHI</name>
<dbReference type="GO" id="GO:0004519">
    <property type="term" value="F:endonuclease activity"/>
    <property type="evidence" value="ECO:0007669"/>
    <property type="project" value="UniProtKB-KW"/>
</dbReference>
<keyword evidence="2" id="KW-0378">Hydrolase</keyword>
<dbReference type="EMBL" id="JBHRTA010000022">
    <property type="protein sequence ID" value="MFC3197448.1"/>
    <property type="molecule type" value="Genomic_DNA"/>
</dbReference>
<dbReference type="InterPro" id="IPR024173">
    <property type="entry name" value="Pesterase_MJ0037-like"/>
</dbReference>
<dbReference type="Pfam" id="PF00149">
    <property type="entry name" value="Metallophos"/>
    <property type="match status" value="1"/>
</dbReference>
<reference evidence="3" key="1">
    <citation type="journal article" date="2019" name="Int. J. Syst. Evol. Microbiol.">
        <title>The Global Catalogue of Microorganisms (GCM) 10K type strain sequencing project: providing services to taxonomists for standard genome sequencing and annotation.</title>
        <authorList>
            <consortium name="The Broad Institute Genomics Platform"/>
            <consortium name="The Broad Institute Genome Sequencing Center for Infectious Disease"/>
            <person name="Wu L."/>
            <person name="Ma J."/>
        </authorList>
    </citation>
    <scope>NUCLEOTIDE SEQUENCE [LARGE SCALE GENOMIC DNA]</scope>
    <source>
        <strain evidence="3">KCTC 52416</strain>
    </source>
</reference>
<dbReference type="Gene3D" id="3.60.21.10">
    <property type="match status" value="1"/>
</dbReference>
<comment type="caution">
    <text evidence="2">The sequence shown here is derived from an EMBL/GenBank/DDBJ whole genome shotgun (WGS) entry which is preliminary data.</text>
</comment>
<organism evidence="2 3">
    <name type="scientific">Parapedobacter deserti</name>
    <dbReference type="NCBI Taxonomy" id="1912957"/>
    <lineage>
        <taxon>Bacteria</taxon>
        <taxon>Pseudomonadati</taxon>
        <taxon>Bacteroidota</taxon>
        <taxon>Sphingobacteriia</taxon>
        <taxon>Sphingobacteriales</taxon>
        <taxon>Sphingobacteriaceae</taxon>
        <taxon>Parapedobacter</taxon>
    </lineage>
</organism>
<accession>A0ABV7JH61</accession>